<dbReference type="EMBL" id="QVLX01000007">
    <property type="protein sequence ID" value="RGE85741.1"/>
    <property type="molecule type" value="Genomic_DNA"/>
</dbReference>
<evidence type="ECO:0000256" key="1">
    <source>
        <dbReference type="ARBA" id="ARBA00023002"/>
    </source>
</evidence>
<comment type="caution">
    <text evidence="3">The sequence shown here is derived from an EMBL/GenBank/DDBJ whole genome shotgun (WGS) entry which is preliminary data.</text>
</comment>
<feature type="domain" description="FAD dependent oxidoreductase" evidence="2">
    <location>
        <begin position="15"/>
        <end position="377"/>
    </location>
</feature>
<keyword evidence="1" id="KW-0560">Oxidoreductase</keyword>
<evidence type="ECO:0000313" key="4">
    <source>
        <dbReference type="Proteomes" id="UP000261080"/>
    </source>
</evidence>
<dbReference type="PANTHER" id="PTHR13847:SF287">
    <property type="entry name" value="FAD-DEPENDENT OXIDOREDUCTASE DOMAIN-CONTAINING PROTEIN 1"/>
    <property type="match status" value="1"/>
</dbReference>
<dbReference type="GO" id="GO:0016491">
    <property type="term" value="F:oxidoreductase activity"/>
    <property type="evidence" value="ECO:0007669"/>
    <property type="project" value="UniProtKB-KW"/>
</dbReference>
<keyword evidence="4" id="KW-1185">Reference proteome</keyword>
<dbReference type="Gene3D" id="3.50.50.60">
    <property type="entry name" value="FAD/NAD(P)-binding domain"/>
    <property type="match status" value="1"/>
</dbReference>
<evidence type="ECO:0000259" key="2">
    <source>
        <dbReference type="Pfam" id="PF01266"/>
    </source>
</evidence>
<protein>
    <submittedName>
        <fullName evidence="3">FAD-binding oxidoreductase</fullName>
    </submittedName>
</protein>
<dbReference type="OrthoDB" id="9794226at2"/>
<dbReference type="Gene3D" id="3.30.9.10">
    <property type="entry name" value="D-Amino Acid Oxidase, subunit A, domain 2"/>
    <property type="match status" value="1"/>
</dbReference>
<proteinExistence type="predicted"/>
<dbReference type="AlphaFoldDB" id="A0A3E3K0C7"/>
<dbReference type="Proteomes" id="UP000261080">
    <property type="component" value="Unassembled WGS sequence"/>
</dbReference>
<reference evidence="3 4" key="1">
    <citation type="submission" date="2018-08" db="EMBL/GenBank/DDBJ databases">
        <title>A genome reference for cultivated species of the human gut microbiota.</title>
        <authorList>
            <person name="Zou Y."/>
            <person name="Xue W."/>
            <person name="Luo G."/>
        </authorList>
    </citation>
    <scope>NUCLEOTIDE SEQUENCE [LARGE SCALE GENOMIC DNA]</scope>
    <source>
        <strain evidence="3 4">AF37-2AT</strain>
    </source>
</reference>
<dbReference type="Pfam" id="PF01266">
    <property type="entry name" value="DAO"/>
    <property type="match status" value="1"/>
</dbReference>
<name>A0A3E3K0C7_9FIRM</name>
<gene>
    <name evidence="3" type="ORF">DW016_12180</name>
</gene>
<accession>A0A3E3K0C7</accession>
<dbReference type="PANTHER" id="PTHR13847">
    <property type="entry name" value="SARCOSINE DEHYDROGENASE-RELATED"/>
    <property type="match status" value="1"/>
</dbReference>
<dbReference type="InterPro" id="IPR006076">
    <property type="entry name" value="FAD-dep_OxRdtase"/>
</dbReference>
<dbReference type="InterPro" id="IPR036188">
    <property type="entry name" value="FAD/NAD-bd_sf"/>
</dbReference>
<dbReference type="SUPFAM" id="SSF51905">
    <property type="entry name" value="FAD/NAD(P)-binding domain"/>
    <property type="match status" value="1"/>
</dbReference>
<evidence type="ECO:0000313" key="3">
    <source>
        <dbReference type="EMBL" id="RGE85741.1"/>
    </source>
</evidence>
<sequence>MEKIRRDKHMGKAYDVAVIGAGAIGSSVAYFNAKKGASVVLIDAGDIAQSTSSRSDGNVLVCDKQPGFDALFAKASQDMFEGLSKELDYDFEWKQRGSLFLTETEEEFQMASEFCESMKKCGIPMRMMDQKEVQDDEPYLAKDVYGGLETMSDGSVYPIGLTYGMALGAEKKGAVLSLHNRVRGIRRDGDAFILDTQNGEIAAKNIVDACGVWSPVIGQMVGLTIPIQARQGQILVSEQTFQVARRKVHEFGYMSTKFQSDGYERPVSERVEKYGVAFVFEPTASNNFLIGSSRTFAGEDTRSSIEVMKAMAERAIRFFPVIADIKVIRSYSGLRPYTPDHMPIVSDTPVDGFYIAAGHEGDGIGLSPITGKVMADMIAGETSFMDLSPLRFDRFA</sequence>
<organism evidence="3 4">
    <name type="scientific">Sellimonas intestinalis</name>
    <dbReference type="NCBI Taxonomy" id="1653434"/>
    <lineage>
        <taxon>Bacteria</taxon>
        <taxon>Bacillati</taxon>
        <taxon>Bacillota</taxon>
        <taxon>Clostridia</taxon>
        <taxon>Lachnospirales</taxon>
        <taxon>Lachnospiraceae</taxon>
        <taxon>Sellimonas</taxon>
    </lineage>
</organism>
<dbReference type="SUPFAM" id="SSF54373">
    <property type="entry name" value="FAD-linked reductases, C-terminal domain"/>
    <property type="match status" value="1"/>
</dbReference>
<dbReference type="GO" id="GO:0005737">
    <property type="term" value="C:cytoplasm"/>
    <property type="evidence" value="ECO:0007669"/>
    <property type="project" value="TreeGrafter"/>
</dbReference>